<dbReference type="RefSeq" id="WP_034410143.1">
    <property type="nucleotide sequence ID" value="NZ_AXWS01000003.1"/>
</dbReference>
<reference evidence="8" key="3">
    <citation type="journal article" date="2003" name="Philos. Trans. R. Soc. Lond., B, Biol. Sci.">
        <title>C-type cytochromes: diverse structures and biogenesis systems pose evolutionary problems.</title>
        <authorList>
            <person name="Allen J.W."/>
            <person name="Daltrop O."/>
            <person name="Stevens J.M."/>
            <person name="Ferguson S.J."/>
        </authorList>
    </citation>
    <scope>NUCLEOTIDE SEQUENCE</scope>
</reference>
<dbReference type="GO" id="GO:0009055">
    <property type="term" value="F:electron transfer activity"/>
    <property type="evidence" value="ECO:0007669"/>
    <property type="project" value="InterPro"/>
</dbReference>
<feature type="signal peptide" evidence="5">
    <location>
        <begin position="1"/>
        <end position="26"/>
    </location>
</feature>
<dbReference type="OrthoDB" id="10016024at2"/>
<evidence type="ECO:0000256" key="3">
    <source>
        <dbReference type="ARBA" id="ARBA00023004"/>
    </source>
</evidence>
<evidence type="ECO:0000313" key="8">
    <source>
        <dbReference type="RefSeq" id="WP_034410143.1"/>
    </source>
</evidence>
<keyword evidence="7" id="KW-1185">Reference proteome</keyword>
<dbReference type="Proteomes" id="UP000675920">
    <property type="component" value="Unplaced"/>
</dbReference>
<reference evidence="8" key="2">
    <citation type="journal article" date="1999" name="Structure">
        <title>Still a puzzle: why is haem covalently attached in c-type cytochromes?</title>
        <authorList>
            <person name="Barker P.D."/>
            <person name="Ferguson S.J."/>
        </authorList>
    </citation>
    <scope>NUCLEOTIDE SEQUENCE</scope>
</reference>
<protein>
    <submittedName>
        <fullName evidence="8">C-type cytochrome</fullName>
    </submittedName>
</protein>
<evidence type="ECO:0000256" key="1">
    <source>
        <dbReference type="ARBA" id="ARBA00022617"/>
    </source>
</evidence>
<evidence type="ECO:0000313" key="7">
    <source>
        <dbReference type="Proteomes" id="UP000675920"/>
    </source>
</evidence>
<name>A0A8B6X775_9BURK</name>
<feature type="chain" id="PRO_5034732401" evidence="5">
    <location>
        <begin position="27"/>
        <end position="130"/>
    </location>
</feature>
<keyword evidence="2 4" id="KW-0479">Metal-binding</keyword>
<reference evidence="8" key="7">
    <citation type="submission" date="2025-08" db="UniProtKB">
        <authorList>
            <consortium name="RefSeq"/>
        </authorList>
    </citation>
    <scope>IDENTIFICATION</scope>
</reference>
<dbReference type="PROSITE" id="PS51007">
    <property type="entry name" value="CYTC"/>
    <property type="match status" value="1"/>
</dbReference>
<dbReference type="GO" id="GO:0020037">
    <property type="term" value="F:heme binding"/>
    <property type="evidence" value="ECO:0007669"/>
    <property type="project" value="InterPro"/>
</dbReference>
<evidence type="ECO:0000256" key="2">
    <source>
        <dbReference type="ARBA" id="ARBA00022723"/>
    </source>
</evidence>
<reference evidence="8" key="1">
    <citation type="journal article" date="1999" name="Curr. Biol.">
        <title>Cytochrome c.</title>
        <authorList>
            <person name="Kroemer G."/>
        </authorList>
    </citation>
    <scope>NUCLEOTIDE SEQUENCE</scope>
</reference>
<reference evidence="8" key="4">
    <citation type="journal article" date="2008" name="Nat. Rev. Mol. Cell Biol.">
        <title>Cytochrome c: functions beyond respiration.</title>
        <authorList>
            <person name="Ow Y.P."/>
            <person name="Green D.R."/>
            <person name="Hao Z."/>
            <person name="Mak T.W."/>
        </authorList>
    </citation>
    <scope>NUCLEOTIDE SEQUENCE</scope>
</reference>
<accession>A0A8B6X775</accession>
<dbReference type="SUPFAM" id="SSF46626">
    <property type="entry name" value="Cytochrome c"/>
    <property type="match status" value="1"/>
</dbReference>
<dbReference type="InterPro" id="IPR036909">
    <property type="entry name" value="Cyt_c-like_dom_sf"/>
</dbReference>
<keyword evidence="5" id="KW-0732">Signal</keyword>
<proteinExistence type="predicted"/>
<keyword evidence="1 4" id="KW-0349">Heme</keyword>
<organism evidence="7 8">
    <name type="scientific">Derxia gummosa DSM 723</name>
    <dbReference type="NCBI Taxonomy" id="1121388"/>
    <lineage>
        <taxon>Bacteria</taxon>
        <taxon>Pseudomonadati</taxon>
        <taxon>Pseudomonadota</taxon>
        <taxon>Betaproteobacteria</taxon>
        <taxon>Burkholderiales</taxon>
        <taxon>Alcaligenaceae</taxon>
        <taxon>Derxia</taxon>
    </lineage>
</organism>
<evidence type="ECO:0000256" key="4">
    <source>
        <dbReference type="PROSITE-ProRule" id="PRU00433"/>
    </source>
</evidence>
<reference evidence="8" key="5">
    <citation type="journal article" date="2012" name="Protein Cell">
        <title>Continued surprises in the cytochrome c biogenesis story.</title>
        <authorList>
            <person name="Sawyer E.B."/>
            <person name="Barker P.D."/>
        </authorList>
    </citation>
    <scope>NUCLEOTIDE SEQUENCE</scope>
</reference>
<feature type="domain" description="Cytochrome c" evidence="6">
    <location>
        <begin position="33"/>
        <end position="129"/>
    </location>
</feature>
<evidence type="ECO:0000256" key="5">
    <source>
        <dbReference type="SAM" id="SignalP"/>
    </source>
</evidence>
<dbReference type="AlphaFoldDB" id="A0A8B6X775"/>
<sequence length="130" mass="12639">MATGGVKLAGAAVALIAGLLAGGALAEAAAPATAASDGASVHAGVAAARIAPLAANCLVCHPARPADLRGLDRPLVPLADLGRLPPDRIEAALRAFRANAAAGTVMPRIARALDDADIAALATAFAPPAR</sequence>
<dbReference type="Gene3D" id="1.10.760.10">
    <property type="entry name" value="Cytochrome c-like domain"/>
    <property type="match status" value="1"/>
</dbReference>
<dbReference type="GO" id="GO:0046872">
    <property type="term" value="F:metal ion binding"/>
    <property type="evidence" value="ECO:0007669"/>
    <property type="project" value="UniProtKB-KW"/>
</dbReference>
<keyword evidence="3 4" id="KW-0408">Iron</keyword>
<evidence type="ECO:0000259" key="6">
    <source>
        <dbReference type="PROSITE" id="PS51007"/>
    </source>
</evidence>
<reference evidence="8" key="6">
    <citation type="journal article" date="2019" name="Int. J. Biol. Macromol.">
        <title>Cytochrome c: An extreme multifunctional protein with a key role in cell fate.</title>
        <authorList>
            <person name="Santucci R."/>
            <person name="Sinibaldi F."/>
            <person name="Cozza P."/>
            <person name="Polticelli F."/>
            <person name="Fiorucci L."/>
        </authorList>
    </citation>
    <scope>NUCLEOTIDE SEQUENCE</scope>
</reference>
<dbReference type="InterPro" id="IPR009056">
    <property type="entry name" value="Cyt_c-like_dom"/>
</dbReference>